<keyword evidence="3" id="KW-1185">Reference proteome</keyword>
<dbReference type="Proteomes" id="UP001178461">
    <property type="component" value="Chromosome 10"/>
</dbReference>
<evidence type="ECO:0000313" key="3">
    <source>
        <dbReference type="Proteomes" id="UP001178461"/>
    </source>
</evidence>
<feature type="region of interest" description="Disordered" evidence="1">
    <location>
        <begin position="125"/>
        <end position="160"/>
    </location>
</feature>
<evidence type="ECO:0000256" key="1">
    <source>
        <dbReference type="SAM" id="MobiDB-lite"/>
    </source>
</evidence>
<proteinExistence type="predicted"/>
<dbReference type="AlphaFoldDB" id="A0AA35PJ11"/>
<feature type="compositionally biased region" description="Basic and acidic residues" evidence="1">
    <location>
        <begin position="150"/>
        <end position="160"/>
    </location>
</feature>
<feature type="region of interest" description="Disordered" evidence="1">
    <location>
        <begin position="1"/>
        <end position="20"/>
    </location>
</feature>
<accession>A0AA35PJ11</accession>
<protein>
    <submittedName>
        <fullName evidence="2">Uncharacterized protein</fullName>
    </submittedName>
</protein>
<sequence>MGSILNPLEGLPTKPATGRDFIPKRASFGRAKLSRLLGSKTHLSHSAGEFARGLETLWAHGARARVWQLCRRIKKKKVSEGAGAHPGTRSHTQRRTHAKYKRVRGMRIERMPYWKECGAAAAAAAASEAGADRAGGRLARRGLRPFDAGEGSRGRETSRR</sequence>
<feature type="region of interest" description="Disordered" evidence="1">
    <location>
        <begin position="78"/>
        <end position="100"/>
    </location>
</feature>
<feature type="compositionally biased region" description="Basic residues" evidence="1">
    <location>
        <begin position="91"/>
        <end position="100"/>
    </location>
</feature>
<organism evidence="2 3">
    <name type="scientific">Podarcis lilfordi</name>
    <name type="common">Lilford's wall lizard</name>
    <dbReference type="NCBI Taxonomy" id="74358"/>
    <lineage>
        <taxon>Eukaryota</taxon>
        <taxon>Metazoa</taxon>
        <taxon>Chordata</taxon>
        <taxon>Craniata</taxon>
        <taxon>Vertebrata</taxon>
        <taxon>Euteleostomi</taxon>
        <taxon>Lepidosauria</taxon>
        <taxon>Squamata</taxon>
        <taxon>Bifurcata</taxon>
        <taxon>Unidentata</taxon>
        <taxon>Episquamata</taxon>
        <taxon>Laterata</taxon>
        <taxon>Lacertibaenia</taxon>
        <taxon>Lacertidae</taxon>
        <taxon>Podarcis</taxon>
    </lineage>
</organism>
<gene>
    <name evidence="2" type="ORF">PODLI_1B026248</name>
</gene>
<reference evidence="2" key="1">
    <citation type="submission" date="2022-12" db="EMBL/GenBank/DDBJ databases">
        <authorList>
            <person name="Alioto T."/>
            <person name="Alioto T."/>
            <person name="Gomez Garrido J."/>
        </authorList>
    </citation>
    <scope>NUCLEOTIDE SEQUENCE</scope>
</reference>
<evidence type="ECO:0000313" key="2">
    <source>
        <dbReference type="EMBL" id="CAI5786517.1"/>
    </source>
</evidence>
<name>A0AA35PJ11_9SAUR</name>
<dbReference type="EMBL" id="OX395135">
    <property type="protein sequence ID" value="CAI5786517.1"/>
    <property type="molecule type" value="Genomic_DNA"/>
</dbReference>